<evidence type="ECO:0000313" key="2">
    <source>
        <dbReference type="Proteomes" id="UP001218218"/>
    </source>
</evidence>
<protein>
    <submittedName>
        <fullName evidence="1">Uncharacterized protein</fullName>
    </submittedName>
</protein>
<keyword evidence="2" id="KW-1185">Reference proteome</keyword>
<dbReference type="Proteomes" id="UP001218218">
    <property type="component" value="Unassembled WGS sequence"/>
</dbReference>
<reference evidence="1" key="1">
    <citation type="submission" date="2023-03" db="EMBL/GenBank/DDBJ databases">
        <title>Massive genome expansion in bonnet fungi (Mycena s.s.) driven by repeated elements and novel gene families across ecological guilds.</title>
        <authorList>
            <consortium name="Lawrence Berkeley National Laboratory"/>
            <person name="Harder C.B."/>
            <person name="Miyauchi S."/>
            <person name="Viragh M."/>
            <person name="Kuo A."/>
            <person name="Thoen E."/>
            <person name="Andreopoulos B."/>
            <person name="Lu D."/>
            <person name="Skrede I."/>
            <person name="Drula E."/>
            <person name="Henrissat B."/>
            <person name="Morin E."/>
            <person name="Kohler A."/>
            <person name="Barry K."/>
            <person name="LaButti K."/>
            <person name="Morin E."/>
            <person name="Salamov A."/>
            <person name="Lipzen A."/>
            <person name="Mereny Z."/>
            <person name="Hegedus B."/>
            <person name="Baldrian P."/>
            <person name="Stursova M."/>
            <person name="Weitz H."/>
            <person name="Taylor A."/>
            <person name="Grigoriev I.V."/>
            <person name="Nagy L.G."/>
            <person name="Martin F."/>
            <person name="Kauserud H."/>
        </authorList>
    </citation>
    <scope>NUCLEOTIDE SEQUENCE</scope>
    <source>
        <strain evidence="1">CBHHK002</strain>
    </source>
</reference>
<sequence length="132" mass="14308">MSRNVRFASTADLITILNGMQAAGMKVLRPWVTGVGAGQRASNNIALRDLEANGIGNYDDTVLNWIDRFTYRYGHGLMLMAAKTSAQTHGVDGSHTNPGAALFTFSQNFILILSVNGSLAVINAFNERIIHI</sequence>
<organism evidence="1 2">
    <name type="scientific">Mycena albidolilacea</name>
    <dbReference type="NCBI Taxonomy" id="1033008"/>
    <lineage>
        <taxon>Eukaryota</taxon>
        <taxon>Fungi</taxon>
        <taxon>Dikarya</taxon>
        <taxon>Basidiomycota</taxon>
        <taxon>Agaricomycotina</taxon>
        <taxon>Agaricomycetes</taxon>
        <taxon>Agaricomycetidae</taxon>
        <taxon>Agaricales</taxon>
        <taxon>Marasmiineae</taxon>
        <taxon>Mycenaceae</taxon>
        <taxon>Mycena</taxon>
    </lineage>
</organism>
<dbReference type="AlphaFoldDB" id="A0AAD7E9R3"/>
<gene>
    <name evidence="1" type="ORF">DFH08DRAFT_976355</name>
</gene>
<proteinExistence type="predicted"/>
<evidence type="ECO:0000313" key="1">
    <source>
        <dbReference type="EMBL" id="KAJ7305427.1"/>
    </source>
</evidence>
<name>A0AAD7E9R3_9AGAR</name>
<comment type="caution">
    <text evidence="1">The sequence shown here is derived from an EMBL/GenBank/DDBJ whole genome shotgun (WGS) entry which is preliminary data.</text>
</comment>
<accession>A0AAD7E9R3</accession>
<dbReference type="EMBL" id="JARIHO010000097">
    <property type="protein sequence ID" value="KAJ7305427.1"/>
    <property type="molecule type" value="Genomic_DNA"/>
</dbReference>